<gene>
    <name evidence="4" type="ORF">METZ01_LOCUS138516</name>
</gene>
<name>A0A381Z9W7_9ZZZZ</name>
<proteinExistence type="predicted"/>
<sequence length="109" mass="11759">MKEYDASNIRNFALVGHGSAGKTILAESMLACSGAINRIGSVEQGSTVSDYHEDEQQRQISIHTTSMYAEWQSCKLNILDSPGYADFVGEALSALRVSDSVILTVHGAH</sequence>
<dbReference type="Pfam" id="PF00009">
    <property type="entry name" value="GTP_EFTU"/>
    <property type="match status" value="1"/>
</dbReference>
<evidence type="ECO:0000259" key="3">
    <source>
        <dbReference type="PROSITE" id="PS51722"/>
    </source>
</evidence>
<dbReference type="Gene3D" id="3.40.50.300">
    <property type="entry name" value="P-loop containing nucleotide triphosphate hydrolases"/>
    <property type="match status" value="1"/>
</dbReference>
<dbReference type="PROSITE" id="PS51722">
    <property type="entry name" value="G_TR_2"/>
    <property type="match status" value="1"/>
</dbReference>
<organism evidence="4">
    <name type="scientific">marine metagenome</name>
    <dbReference type="NCBI Taxonomy" id="408172"/>
    <lineage>
        <taxon>unclassified sequences</taxon>
        <taxon>metagenomes</taxon>
        <taxon>ecological metagenomes</taxon>
    </lineage>
</organism>
<dbReference type="InterPro" id="IPR000795">
    <property type="entry name" value="T_Tr_GTP-bd_dom"/>
</dbReference>
<dbReference type="PANTHER" id="PTHR43261:SF6">
    <property type="entry name" value="ELONGATION FACTOR G-LIKE PROTEIN"/>
    <property type="match status" value="1"/>
</dbReference>
<evidence type="ECO:0000256" key="2">
    <source>
        <dbReference type="ARBA" id="ARBA00023134"/>
    </source>
</evidence>
<dbReference type="SUPFAM" id="SSF52540">
    <property type="entry name" value="P-loop containing nucleoside triphosphate hydrolases"/>
    <property type="match status" value="1"/>
</dbReference>
<dbReference type="InterPro" id="IPR027417">
    <property type="entry name" value="P-loop_NTPase"/>
</dbReference>
<dbReference type="EMBL" id="UINC01020390">
    <property type="protein sequence ID" value="SVA85662.1"/>
    <property type="molecule type" value="Genomic_DNA"/>
</dbReference>
<evidence type="ECO:0000256" key="1">
    <source>
        <dbReference type="ARBA" id="ARBA00022741"/>
    </source>
</evidence>
<keyword evidence="1" id="KW-0547">Nucleotide-binding</keyword>
<evidence type="ECO:0000313" key="4">
    <source>
        <dbReference type="EMBL" id="SVA85662.1"/>
    </source>
</evidence>
<reference evidence="4" key="1">
    <citation type="submission" date="2018-05" db="EMBL/GenBank/DDBJ databases">
        <authorList>
            <person name="Lanie J.A."/>
            <person name="Ng W.-L."/>
            <person name="Kazmierczak K.M."/>
            <person name="Andrzejewski T.M."/>
            <person name="Davidsen T.M."/>
            <person name="Wayne K.J."/>
            <person name="Tettelin H."/>
            <person name="Glass J.I."/>
            <person name="Rusch D."/>
            <person name="Podicherti R."/>
            <person name="Tsui H.-C.T."/>
            <person name="Winkler M.E."/>
        </authorList>
    </citation>
    <scope>NUCLEOTIDE SEQUENCE</scope>
</reference>
<protein>
    <recommendedName>
        <fullName evidence="3">Tr-type G domain-containing protein</fullName>
    </recommendedName>
</protein>
<dbReference type="PANTHER" id="PTHR43261">
    <property type="entry name" value="TRANSLATION ELONGATION FACTOR G-RELATED"/>
    <property type="match status" value="1"/>
</dbReference>
<dbReference type="GO" id="GO:0005525">
    <property type="term" value="F:GTP binding"/>
    <property type="evidence" value="ECO:0007669"/>
    <property type="project" value="UniProtKB-KW"/>
</dbReference>
<keyword evidence="2" id="KW-0342">GTP-binding</keyword>
<feature type="non-terminal residue" evidence="4">
    <location>
        <position position="109"/>
    </location>
</feature>
<dbReference type="PRINTS" id="PR00315">
    <property type="entry name" value="ELONGATNFCT"/>
</dbReference>
<dbReference type="AlphaFoldDB" id="A0A381Z9W7"/>
<dbReference type="GO" id="GO:0032790">
    <property type="term" value="P:ribosome disassembly"/>
    <property type="evidence" value="ECO:0007669"/>
    <property type="project" value="TreeGrafter"/>
</dbReference>
<feature type="domain" description="Tr-type G" evidence="3">
    <location>
        <begin position="7"/>
        <end position="109"/>
    </location>
</feature>
<accession>A0A381Z9W7</accession>
<dbReference type="GO" id="GO:0003924">
    <property type="term" value="F:GTPase activity"/>
    <property type="evidence" value="ECO:0007669"/>
    <property type="project" value="InterPro"/>
</dbReference>